<evidence type="ECO:0000313" key="1">
    <source>
        <dbReference type="EMBL" id="MSS14037.1"/>
    </source>
</evidence>
<dbReference type="EMBL" id="VULZ01000002">
    <property type="protein sequence ID" value="MSS14037.1"/>
    <property type="molecule type" value="Genomic_DNA"/>
</dbReference>
<sequence>MKTYDRKCPYCNHMNRKLYLEETGGLMECEKCGEVSYVLIPQAGEVYDMRSRSIKKVREFIKGSALSAAGPLEAI</sequence>
<proteinExistence type="predicted"/>
<name>A0A6L5X3D4_9FIRM</name>
<comment type="caution">
    <text evidence="1">The sequence shown here is derived from an EMBL/GenBank/DDBJ whole genome shotgun (WGS) entry which is preliminary data.</text>
</comment>
<evidence type="ECO:0000313" key="2">
    <source>
        <dbReference type="Proteomes" id="UP000481852"/>
    </source>
</evidence>
<dbReference type="AlphaFoldDB" id="A0A6L5X3D4"/>
<protein>
    <submittedName>
        <fullName evidence="1">Uncharacterized protein</fullName>
    </submittedName>
</protein>
<keyword evidence="2" id="KW-1185">Reference proteome</keyword>
<organism evidence="1 2">
    <name type="scientific">Porcincola intestinalis</name>
    <dbReference type="NCBI Taxonomy" id="2606632"/>
    <lineage>
        <taxon>Bacteria</taxon>
        <taxon>Bacillati</taxon>
        <taxon>Bacillota</taxon>
        <taxon>Clostridia</taxon>
        <taxon>Lachnospirales</taxon>
        <taxon>Lachnospiraceae</taxon>
        <taxon>Porcincola</taxon>
    </lineage>
</organism>
<dbReference type="RefSeq" id="WP_154522999.1">
    <property type="nucleotide sequence ID" value="NZ_VULZ01000002.1"/>
</dbReference>
<accession>A0A6L5X3D4</accession>
<dbReference type="Proteomes" id="UP000481852">
    <property type="component" value="Unassembled WGS sequence"/>
</dbReference>
<gene>
    <name evidence="1" type="ORF">FYJ35_03100</name>
</gene>
<reference evidence="1 2" key="1">
    <citation type="submission" date="2019-08" db="EMBL/GenBank/DDBJ databases">
        <title>In-depth cultivation of the pig gut microbiome towards novel bacterial diversity and tailored functional studies.</title>
        <authorList>
            <person name="Wylensek D."/>
            <person name="Hitch T.C.A."/>
            <person name="Clavel T."/>
        </authorList>
    </citation>
    <scope>NUCLEOTIDE SEQUENCE [LARGE SCALE GENOMIC DNA]</scope>
    <source>
        <strain evidence="1 2">Oil+RF-744-WCA-WT-11</strain>
    </source>
</reference>